<gene>
    <name evidence="1" type="ORF">FB567DRAFT_433919</name>
</gene>
<accession>A0A8K0RCF4</accession>
<dbReference type="Proteomes" id="UP000813461">
    <property type="component" value="Unassembled WGS sequence"/>
</dbReference>
<dbReference type="InterPro" id="IPR013078">
    <property type="entry name" value="His_Pase_superF_clade-1"/>
</dbReference>
<name>A0A8K0RCF4_9PLEO</name>
<dbReference type="InterPro" id="IPR029033">
    <property type="entry name" value="His_PPase_superfam"/>
</dbReference>
<dbReference type="AlphaFoldDB" id="A0A8K0RCF4"/>
<dbReference type="Gene3D" id="3.40.50.1240">
    <property type="entry name" value="Phosphoglycerate mutase-like"/>
    <property type="match status" value="1"/>
</dbReference>
<dbReference type="CDD" id="cd07067">
    <property type="entry name" value="HP_PGM_like"/>
    <property type="match status" value="1"/>
</dbReference>
<comment type="caution">
    <text evidence="1">The sequence shown here is derived from an EMBL/GenBank/DDBJ whole genome shotgun (WGS) entry which is preliminary data.</text>
</comment>
<evidence type="ECO:0000313" key="2">
    <source>
        <dbReference type="Proteomes" id="UP000813461"/>
    </source>
</evidence>
<dbReference type="EMBL" id="JAGMVJ010000002">
    <property type="protein sequence ID" value="KAH7092964.1"/>
    <property type="molecule type" value="Genomic_DNA"/>
</dbReference>
<dbReference type="OrthoDB" id="496981at2759"/>
<dbReference type="SMART" id="SM00855">
    <property type="entry name" value="PGAM"/>
    <property type="match status" value="1"/>
</dbReference>
<dbReference type="PANTHER" id="PTHR48100">
    <property type="entry name" value="BROAD-SPECIFICITY PHOSPHATASE YOR283W-RELATED"/>
    <property type="match status" value="1"/>
</dbReference>
<dbReference type="Pfam" id="PF00300">
    <property type="entry name" value="His_Phos_1"/>
    <property type="match status" value="1"/>
</dbReference>
<evidence type="ECO:0000313" key="1">
    <source>
        <dbReference type="EMBL" id="KAH7092964.1"/>
    </source>
</evidence>
<dbReference type="InterPro" id="IPR050275">
    <property type="entry name" value="PGM_Phosphatase"/>
</dbReference>
<sequence>MTVPKWQFTAQRDYFSHDNDPESWDFRATTQPGLGLYDREFPTDTKSSSTSAPKATTKWDRFLRHVEYLNTEDPDKKQYKVFYLVRHGQGIHNVKEAEVGRLEWDRHWSKLPGDGTTTWLDAELTPTGEQQAQDIAKIWQSDNLPAPQSIYSSPLRRALRTTSLAFAPFLGTARPLIKEKLRECNGVHTCDKRSSRSWIASAYPEFAIEGGMVDEDELWDAERREEFGEHTERSRQLLEDIFENDENVSIALVAHTGSIRAIFAATGWKKVPVATGSVYPLLVCRSRIDVA</sequence>
<dbReference type="SUPFAM" id="SSF53254">
    <property type="entry name" value="Phosphoglycerate mutase-like"/>
    <property type="match status" value="1"/>
</dbReference>
<dbReference type="PANTHER" id="PTHR48100:SF1">
    <property type="entry name" value="HISTIDINE PHOSPHATASE FAMILY PROTEIN-RELATED"/>
    <property type="match status" value="1"/>
</dbReference>
<dbReference type="GO" id="GO:0016791">
    <property type="term" value="F:phosphatase activity"/>
    <property type="evidence" value="ECO:0007669"/>
    <property type="project" value="TreeGrafter"/>
</dbReference>
<reference evidence="1" key="1">
    <citation type="journal article" date="2021" name="Nat. Commun.">
        <title>Genetic determinants of endophytism in the Arabidopsis root mycobiome.</title>
        <authorList>
            <person name="Mesny F."/>
            <person name="Miyauchi S."/>
            <person name="Thiergart T."/>
            <person name="Pickel B."/>
            <person name="Atanasova L."/>
            <person name="Karlsson M."/>
            <person name="Huettel B."/>
            <person name="Barry K.W."/>
            <person name="Haridas S."/>
            <person name="Chen C."/>
            <person name="Bauer D."/>
            <person name="Andreopoulos W."/>
            <person name="Pangilinan J."/>
            <person name="LaButti K."/>
            <person name="Riley R."/>
            <person name="Lipzen A."/>
            <person name="Clum A."/>
            <person name="Drula E."/>
            <person name="Henrissat B."/>
            <person name="Kohler A."/>
            <person name="Grigoriev I.V."/>
            <person name="Martin F.M."/>
            <person name="Hacquard S."/>
        </authorList>
    </citation>
    <scope>NUCLEOTIDE SEQUENCE</scope>
    <source>
        <strain evidence="1">MPI-SDFR-AT-0120</strain>
    </source>
</reference>
<keyword evidence="2" id="KW-1185">Reference proteome</keyword>
<proteinExistence type="predicted"/>
<organism evidence="1 2">
    <name type="scientific">Paraphoma chrysanthemicola</name>
    <dbReference type="NCBI Taxonomy" id="798071"/>
    <lineage>
        <taxon>Eukaryota</taxon>
        <taxon>Fungi</taxon>
        <taxon>Dikarya</taxon>
        <taxon>Ascomycota</taxon>
        <taxon>Pezizomycotina</taxon>
        <taxon>Dothideomycetes</taxon>
        <taxon>Pleosporomycetidae</taxon>
        <taxon>Pleosporales</taxon>
        <taxon>Pleosporineae</taxon>
        <taxon>Phaeosphaeriaceae</taxon>
        <taxon>Paraphoma</taxon>
    </lineage>
</organism>
<dbReference type="GO" id="GO:0005737">
    <property type="term" value="C:cytoplasm"/>
    <property type="evidence" value="ECO:0007669"/>
    <property type="project" value="TreeGrafter"/>
</dbReference>
<protein>
    <submittedName>
        <fullName evidence="1">Histidine phosphatase superfamily</fullName>
    </submittedName>
</protein>